<accession>A0A024QBA7</accession>
<dbReference type="OrthoDB" id="9811543at2"/>
<proteinExistence type="predicted"/>
<dbReference type="PROSITE" id="PS51128">
    <property type="entry name" value="ZF_DKSA_2"/>
    <property type="match status" value="1"/>
</dbReference>
<keyword evidence="3" id="KW-1185">Reference proteome</keyword>
<dbReference type="eggNOG" id="COG1734">
    <property type="taxonomic scope" value="Bacteria"/>
</dbReference>
<evidence type="ECO:0000256" key="1">
    <source>
        <dbReference type="PROSITE-ProRule" id="PRU00510"/>
    </source>
</evidence>
<reference evidence="2 3" key="1">
    <citation type="submission" date="2014-03" db="EMBL/GenBank/DDBJ databases">
        <authorList>
            <person name="Urmite Genomes U."/>
        </authorList>
    </citation>
    <scope>NUCLEOTIDE SEQUENCE [LARGE SCALE GENOMIC DNA]</scope>
    <source>
        <strain evidence="2 3">Vm-5</strain>
    </source>
</reference>
<dbReference type="STRING" id="1462526.BN990_01523"/>
<comment type="caution">
    <text evidence="2">The sequence shown here is derived from an EMBL/GenBank/DDBJ whole genome shotgun (WGS) entry which is preliminary data.</text>
</comment>
<evidence type="ECO:0000313" key="3">
    <source>
        <dbReference type="Proteomes" id="UP000028875"/>
    </source>
</evidence>
<dbReference type="PANTHER" id="PTHR33823">
    <property type="entry name" value="RNA POLYMERASE-BINDING TRANSCRIPTION FACTOR DKSA-RELATED"/>
    <property type="match status" value="1"/>
</dbReference>
<dbReference type="RefSeq" id="WP_038243183.1">
    <property type="nucleotide sequence ID" value="NZ_BNER01000003.1"/>
</dbReference>
<dbReference type="SUPFAM" id="SSF109635">
    <property type="entry name" value="DnaK suppressor protein DksA, alpha-hairpin domain"/>
    <property type="match status" value="1"/>
</dbReference>
<dbReference type="EMBL" id="CCDP010000001">
    <property type="protein sequence ID" value="CDQ39236.1"/>
    <property type="molecule type" value="Genomic_DNA"/>
</dbReference>
<dbReference type="InterPro" id="IPR037187">
    <property type="entry name" value="DnaK_N"/>
</dbReference>
<name>A0A024QBA7_9BACI</name>
<dbReference type="Proteomes" id="UP000028875">
    <property type="component" value="Unassembled WGS sequence"/>
</dbReference>
<feature type="zinc finger region" description="dksA C4-type" evidence="1">
    <location>
        <begin position="92"/>
        <end position="116"/>
    </location>
</feature>
<protein>
    <submittedName>
        <fullName evidence="2">General stress protein 16O</fullName>
    </submittedName>
</protein>
<evidence type="ECO:0000313" key="2">
    <source>
        <dbReference type="EMBL" id="CDQ39236.1"/>
    </source>
</evidence>
<gene>
    <name evidence="2" type="primary">yocK_1</name>
    <name evidence="2" type="ORF">BN990_01523</name>
</gene>
<dbReference type="Gene3D" id="1.20.120.910">
    <property type="entry name" value="DksA, coiled-coil domain"/>
    <property type="match status" value="1"/>
</dbReference>
<sequence>MSKHLSQEKIAELKSRLLYMKKEIENDLAANDPTSPNEAVEELADYDNHPADMGTEQFEQERDAGVQQIKEDQLQDIKEALAKIEKGNYGVSEISGKPIPIERLEVQPTARYLVEEK</sequence>
<organism evidence="2 3">
    <name type="scientific">Virgibacillus massiliensis</name>
    <dbReference type="NCBI Taxonomy" id="1462526"/>
    <lineage>
        <taxon>Bacteria</taxon>
        <taxon>Bacillati</taxon>
        <taxon>Bacillota</taxon>
        <taxon>Bacilli</taxon>
        <taxon>Bacillales</taxon>
        <taxon>Bacillaceae</taxon>
        <taxon>Virgibacillus</taxon>
    </lineage>
</organism>
<dbReference type="PANTHER" id="PTHR33823:SF4">
    <property type="entry name" value="GENERAL STRESS PROTEIN 16O"/>
    <property type="match status" value="1"/>
</dbReference>
<dbReference type="AlphaFoldDB" id="A0A024QBA7"/>
<reference evidence="3" key="2">
    <citation type="submission" date="2014-05" db="EMBL/GenBank/DDBJ databases">
        <title>Draft genome sequence of Virgibacillus massiliensis Vm-5.</title>
        <authorList>
            <person name="Khelaifia S."/>
            <person name="Croce O."/>
            <person name="Lagier J.C."/>
            <person name="Raoult D."/>
        </authorList>
    </citation>
    <scope>NUCLEOTIDE SEQUENCE [LARGE SCALE GENOMIC DNA]</scope>
    <source>
        <strain evidence="3">Vm-5</strain>
    </source>
</reference>